<evidence type="ECO:0000313" key="1">
    <source>
        <dbReference type="EMBL" id="QKF94897.1"/>
    </source>
</evidence>
<proteinExistence type="predicted"/>
<protein>
    <submittedName>
        <fullName evidence="1">Uncharacterized protein</fullName>
    </submittedName>
</protein>
<accession>A0A7D3V9C9</accession>
<dbReference type="Pfam" id="PF19233">
    <property type="entry name" value="DUF5886"/>
    <property type="match status" value="1"/>
</dbReference>
<dbReference type="InterPro" id="IPR045368">
    <property type="entry name" value="DUF5886"/>
</dbReference>
<gene>
    <name evidence="1" type="ORF">Fadolivirus_2_11</name>
</gene>
<sequence length="287" mass="33138">MEKRIKHLSEINPIISFNQWVYADHKECAFKEKLVAAPEKYTLDTSLVYYCQLKNVALRTKAGIPKSLISYTVYVCVCSDGMQIIGHSKYKWISDYIKLHPSFARYSPHAITYTDCHGDKCRRSFSPEDTGIWCTGCHGEIDSAYYVDSFIRAVPFNGIPIESILHIKETGTGIDWNDECVVNIVMQLISTDRNKINEINENVVEGGKYDQMIADYIRSINERRQTDKYTAEKIKNQYDGKIEDVWDFVSQKKNVHVQRRETQLIDAEKKKILDEKNAMETAHLESS</sequence>
<organism evidence="1">
    <name type="scientific">Fadolivirus 2</name>
    <dbReference type="NCBI Taxonomy" id="2740747"/>
    <lineage>
        <taxon>Viruses</taxon>
        <taxon>Varidnaviria</taxon>
        <taxon>Bamfordvirae</taxon>
        <taxon>Nucleocytoviricota</taxon>
        <taxon>Megaviricetes</taxon>
        <taxon>Imitervirales</taxon>
        <taxon>Mimiviridae</taxon>
        <taxon>Klosneuvirinae</taxon>
        <taxon>Fadolivirus</taxon>
    </lineage>
</organism>
<reference evidence="1" key="1">
    <citation type="submission" date="2020-04" db="EMBL/GenBank/DDBJ databases">
        <title>Advantages and limits of metagenomic assembly and binning of a giant virus.</title>
        <authorList>
            <person name="Schulz F."/>
            <person name="Andreani J."/>
            <person name="Francis R."/>
            <person name="Boudjemaa H."/>
            <person name="Bou Khalil J.Y."/>
            <person name="Lee J."/>
            <person name="La Scola B."/>
            <person name="Woyke T."/>
        </authorList>
    </citation>
    <scope>NUCLEOTIDE SEQUENCE</scope>
    <source>
        <strain evidence="1">FV2/VV64</strain>
    </source>
</reference>
<name>A0A7D3V9C9_9VIRU</name>
<dbReference type="EMBL" id="MT418681">
    <property type="protein sequence ID" value="QKF94897.1"/>
    <property type="molecule type" value="Genomic_DNA"/>
</dbReference>